<evidence type="ECO:0000256" key="1">
    <source>
        <dbReference type="ARBA" id="ARBA00001946"/>
    </source>
</evidence>
<dbReference type="PRINTS" id="PR00869">
    <property type="entry name" value="DNAPOLX"/>
</dbReference>
<dbReference type="InterPro" id="IPR027249">
    <property type="entry name" value="DNA/RNApol_mu"/>
</dbReference>
<dbReference type="InterPro" id="IPR018944">
    <property type="entry name" value="DNA_pol_lambd_fingers_domain"/>
</dbReference>
<dbReference type="Pfam" id="PF10391">
    <property type="entry name" value="DNA_pol_lambd_f"/>
    <property type="match status" value="1"/>
</dbReference>
<dbReference type="InterPro" id="IPR001726">
    <property type="entry name" value="TdT/Mu"/>
</dbReference>
<evidence type="ECO:0000256" key="6">
    <source>
        <dbReference type="ARBA" id="ARBA00022842"/>
    </source>
</evidence>
<dbReference type="SUPFAM" id="SSF47802">
    <property type="entry name" value="DNA polymerase beta, N-terminal domain-like"/>
    <property type="match status" value="1"/>
</dbReference>
<evidence type="ECO:0000256" key="2">
    <source>
        <dbReference type="ARBA" id="ARBA00004123"/>
    </source>
</evidence>
<keyword evidence="3 9" id="KW-0808">Transferase</keyword>
<evidence type="ECO:0000313" key="13">
    <source>
        <dbReference type="Proteomes" id="UP000694546"/>
    </source>
</evidence>
<evidence type="ECO:0000256" key="3">
    <source>
        <dbReference type="ARBA" id="ARBA00022679"/>
    </source>
</evidence>
<comment type="subcellular location">
    <subcellularLocation>
        <location evidence="2 9">Nucleus</location>
    </subcellularLocation>
</comment>
<comment type="similarity">
    <text evidence="9">Belongs to the DNA polymerase type-X family.</text>
</comment>
<dbReference type="SUPFAM" id="SSF81585">
    <property type="entry name" value="PsbU/PolX domain-like"/>
    <property type="match status" value="1"/>
</dbReference>
<dbReference type="AlphaFoldDB" id="A0A8C4ZAQ8"/>
<proteinExistence type="inferred from homology"/>
<evidence type="ECO:0000313" key="12">
    <source>
        <dbReference type="Ensembl" id="ENSGMOP00000010941.2"/>
    </source>
</evidence>
<gene>
    <name evidence="12" type="primary">dntt</name>
</gene>
<dbReference type="Gene3D" id="3.30.460.10">
    <property type="entry name" value="Beta Polymerase, domain 2"/>
    <property type="match status" value="1"/>
</dbReference>
<keyword evidence="5 9" id="KW-0479">Metal-binding</keyword>
<keyword evidence="4 9" id="KW-0548">Nucleotidyltransferase</keyword>
<dbReference type="Gene3D" id="1.10.150.20">
    <property type="entry name" value="5' to 3' exonuclease, C-terminal subdomain"/>
    <property type="match status" value="1"/>
</dbReference>
<feature type="binding site" evidence="10">
    <location>
        <position position="301"/>
    </location>
    <ligand>
        <name>Mg(2+)</name>
        <dbReference type="ChEBI" id="CHEBI:18420"/>
    </ligand>
</feature>
<dbReference type="GO" id="GO:0003887">
    <property type="term" value="F:DNA-directed DNA polymerase activity"/>
    <property type="evidence" value="ECO:0007669"/>
    <property type="project" value="UniProtKB-UniRule"/>
</dbReference>
<dbReference type="InterPro" id="IPR010996">
    <property type="entry name" value="HHH_MUS81"/>
</dbReference>
<name>A0A8C4ZAQ8_GADMO</name>
<comment type="catalytic activity">
    <reaction evidence="9">
        <text>DNA(n) + a 2'-deoxyribonucleoside 5'-triphosphate = DNA(n+1) + diphosphate</text>
        <dbReference type="Rhea" id="RHEA:22508"/>
        <dbReference type="Rhea" id="RHEA-COMP:17339"/>
        <dbReference type="Rhea" id="RHEA-COMP:17340"/>
        <dbReference type="ChEBI" id="CHEBI:33019"/>
        <dbReference type="ChEBI" id="CHEBI:61560"/>
        <dbReference type="ChEBI" id="CHEBI:173112"/>
        <dbReference type="EC" id="2.7.7.7"/>
    </reaction>
</comment>
<evidence type="ECO:0000256" key="8">
    <source>
        <dbReference type="ARBA" id="ARBA00037135"/>
    </source>
</evidence>
<dbReference type="EC" id="2.7.7.7" evidence="9"/>
<evidence type="ECO:0000256" key="7">
    <source>
        <dbReference type="ARBA" id="ARBA00023242"/>
    </source>
</evidence>
<comment type="function">
    <text evidence="9">Gap-filling polymerase involved in repair of DNA double-strand breaks by non-homologous end joining (NHEJ).</text>
</comment>
<protein>
    <recommendedName>
        <fullName evidence="9">DNA-directed DNA/RNA polymerase mu</fullName>
        <ecNumber evidence="9">2.7.7.7</ecNumber>
    </recommendedName>
</protein>
<keyword evidence="6 9" id="KW-0460">Magnesium</keyword>
<dbReference type="GO" id="GO:0003912">
    <property type="term" value="F:DNA nucleotidylexotransferase activity"/>
    <property type="evidence" value="ECO:0007669"/>
    <property type="project" value="TreeGrafter"/>
</dbReference>
<dbReference type="InterPro" id="IPR027421">
    <property type="entry name" value="DNA_pol_lamdba_lyase_dom_sf"/>
</dbReference>
<dbReference type="Pfam" id="PF14716">
    <property type="entry name" value="HHH_8"/>
    <property type="match status" value="1"/>
</dbReference>
<feature type="binding site" evidence="10">
    <location>
        <position position="391"/>
    </location>
    <ligand>
        <name>Mg(2+)</name>
        <dbReference type="ChEBI" id="CHEBI:18420"/>
    </ligand>
</feature>
<evidence type="ECO:0000256" key="4">
    <source>
        <dbReference type="ARBA" id="ARBA00022695"/>
    </source>
</evidence>
<dbReference type="PANTHER" id="PTHR11276:SF21">
    <property type="entry name" value="DNA NUCLEOTIDYLEXOTRANSFERASE"/>
    <property type="match status" value="1"/>
</dbReference>
<dbReference type="CDD" id="cd00141">
    <property type="entry name" value="NT_POLXc"/>
    <property type="match status" value="1"/>
</dbReference>
<dbReference type="SUPFAM" id="SSF52113">
    <property type="entry name" value="BRCT domain"/>
    <property type="match status" value="1"/>
</dbReference>
<dbReference type="Gene3D" id="1.10.150.110">
    <property type="entry name" value="DNA polymerase beta, N-terminal domain-like"/>
    <property type="match status" value="1"/>
</dbReference>
<dbReference type="InterPro" id="IPR022312">
    <property type="entry name" value="DNA_pol_X"/>
</dbReference>
<evidence type="ECO:0000256" key="10">
    <source>
        <dbReference type="PIRSR" id="PIRSR000817-1"/>
    </source>
</evidence>
<dbReference type="GO" id="GO:0005634">
    <property type="term" value="C:nucleus"/>
    <property type="evidence" value="ECO:0007669"/>
    <property type="project" value="UniProtKB-SubCell"/>
</dbReference>
<organism evidence="12 13">
    <name type="scientific">Gadus morhua</name>
    <name type="common">Atlantic cod</name>
    <dbReference type="NCBI Taxonomy" id="8049"/>
    <lineage>
        <taxon>Eukaryota</taxon>
        <taxon>Metazoa</taxon>
        <taxon>Chordata</taxon>
        <taxon>Craniata</taxon>
        <taxon>Vertebrata</taxon>
        <taxon>Euteleostomi</taxon>
        <taxon>Actinopterygii</taxon>
        <taxon>Neopterygii</taxon>
        <taxon>Teleostei</taxon>
        <taxon>Neoteleostei</taxon>
        <taxon>Acanthomorphata</taxon>
        <taxon>Zeiogadaria</taxon>
        <taxon>Gadariae</taxon>
        <taxon>Gadiformes</taxon>
        <taxon>Gadoidei</taxon>
        <taxon>Gadidae</taxon>
        <taxon>Gadus</taxon>
    </lineage>
</organism>
<keyword evidence="13" id="KW-1185">Reference proteome</keyword>
<dbReference type="InterPro" id="IPR043519">
    <property type="entry name" value="NT_sf"/>
</dbReference>
<comment type="function">
    <text evidence="8">Template-independent DNA polymerase which catalyzes the random addition of deoxynucleoside 5'-triphosphate to the 3'-end of a DNA initiator. One of the in vivo functions of this enzyme is the addition of nucleotides at the junction (N region) of rearranged Ig heavy chain and T-cell receptor gene segments during the maturation of B- and T-cells.</text>
</comment>
<accession>A0A8C4ZAQ8</accession>
<dbReference type="InterPro" id="IPR002054">
    <property type="entry name" value="DNA-dir_DNA_pol_X"/>
</dbReference>
<dbReference type="Ensembl" id="ENSGMOT00000011239.2">
    <property type="protein sequence ID" value="ENSGMOP00000010941.2"/>
    <property type="gene ID" value="ENSGMOG00000010230.2"/>
</dbReference>
<dbReference type="PRINTS" id="PR00871">
    <property type="entry name" value="DNAPOLXTDT"/>
</dbReference>
<dbReference type="InterPro" id="IPR001357">
    <property type="entry name" value="BRCT_dom"/>
</dbReference>
<dbReference type="Gene3D" id="3.40.50.10190">
    <property type="entry name" value="BRCT domain"/>
    <property type="match status" value="1"/>
</dbReference>
<dbReference type="PIRSF" id="PIRSF501176">
    <property type="entry name" value="DNApol_mu"/>
    <property type="match status" value="1"/>
</dbReference>
<evidence type="ECO:0000259" key="11">
    <source>
        <dbReference type="PROSITE" id="PS50172"/>
    </source>
</evidence>
<dbReference type="InterPro" id="IPR037160">
    <property type="entry name" value="DNA_Pol_thumb_sf"/>
</dbReference>
<reference evidence="12" key="2">
    <citation type="submission" date="2025-09" db="UniProtKB">
        <authorList>
            <consortium name="Ensembl"/>
        </authorList>
    </citation>
    <scope>IDENTIFICATION</scope>
</reference>
<dbReference type="SMART" id="SM00292">
    <property type="entry name" value="BRCT"/>
    <property type="match status" value="1"/>
</dbReference>
<dbReference type="GO" id="GO:0046872">
    <property type="term" value="F:metal ion binding"/>
    <property type="evidence" value="ECO:0007669"/>
    <property type="project" value="UniProtKB-UniRule"/>
</dbReference>
<dbReference type="PIRSF" id="PIRSF000817">
    <property type="entry name" value="DNA_NT"/>
    <property type="match status" value="1"/>
</dbReference>
<keyword evidence="7 9" id="KW-0539">Nucleus</keyword>
<dbReference type="Gene3D" id="3.30.210.10">
    <property type="entry name" value="DNA polymerase, thumb domain"/>
    <property type="match status" value="1"/>
</dbReference>
<dbReference type="SMART" id="SM00483">
    <property type="entry name" value="POLXc"/>
    <property type="match status" value="1"/>
</dbReference>
<dbReference type="InterPro" id="IPR036420">
    <property type="entry name" value="BRCT_dom_sf"/>
</dbReference>
<dbReference type="SUPFAM" id="SSF81301">
    <property type="entry name" value="Nucleotidyltransferase"/>
    <property type="match status" value="1"/>
</dbReference>
<dbReference type="FunFam" id="3.30.210.10:FF:000003">
    <property type="entry name" value="DNA nucleotidylexotransferase"/>
    <property type="match status" value="1"/>
</dbReference>
<dbReference type="PROSITE" id="PS50172">
    <property type="entry name" value="BRCT"/>
    <property type="match status" value="1"/>
</dbReference>
<feature type="domain" description="BRCT" evidence="11">
    <location>
        <begin position="31"/>
        <end position="128"/>
    </location>
</feature>
<dbReference type="GO" id="GO:0006303">
    <property type="term" value="P:double-strand break repair via nonhomologous end joining"/>
    <property type="evidence" value="ECO:0007669"/>
    <property type="project" value="TreeGrafter"/>
</dbReference>
<sequence length="467" mass="53750">LEVIEMLHATMLPPMRKRQRRTEGTEGPRYGVEVKFPDVRLYLVEKKMGATRRGFLAQLARAKGFLVEDVLSERVTHVVSEQNQAQELWQWLRRQALNNLPTLHVLDIGWFTDSMREGRPVTLEARHHIQDILPEASTHLPVVVLSRYACQRRTSTENHNEIFTDAFEVMAESYEFSQCDGQCLAFRRAASVLKSVPWPVERLGAATRLPCLGEHTRAVMEEILQCGRSFEVEKILCNDRYQRLKLFTSVFGVGPKTAEKWHRGGLRTLNDALEDPGVELNSMQKAGKVEPSGKEFGHDVDFLLSTPEQGKEETLLLSLVDSLRRQGILLYCDHHPSTFDINNLPGVSFEAMDHFAKSFLILRLEDRQVEGGVQRPEGQHDGRSWRAVRVDVVAPPMERYAFTLLGWTGSRQFERDLRRFARKEKRMLLDNHGLWDKTKKEFLPAEREEDIFAHLGLEYLEPQLRNA</sequence>
<dbReference type="FunFam" id="3.40.50.10190:FF:000035">
    <property type="entry name" value="DNA-directed DNA/RNA polymerase mu"/>
    <property type="match status" value="1"/>
</dbReference>
<reference evidence="12" key="1">
    <citation type="submission" date="2025-08" db="UniProtKB">
        <authorList>
            <consortium name="Ensembl"/>
        </authorList>
    </citation>
    <scope>IDENTIFICATION</scope>
</reference>
<evidence type="ECO:0000256" key="5">
    <source>
        <dbReference type="ARBA" id="ARBA00022723"/>
    </source>
</evidence>
<dbReference type="GeneTree" id="ENSGT00940000158584"/>
<dbReference type="Proteomes" id="UP000694546">
    <property type="component" value="Chromosome 15"/>
</dbReference>
<comment type="cofactor">
    <cofactor evidence="1 9 10">
        <name>Mg(2+)</name>
        <dbReference type="ChEBI" id="CHEBI:18420"/>
    </cofactor>
</comment>
<dbReference type="InterPro" id="IPR029398">
    <property type="entry name" value="PolB_thumb"/>
</dbReference>
<evidence type="ECO:0000256" key="9">
    <source>
        <dbReference type="PIRNR" id="PIRNR000817"/>
    </source>
</evidence>
<dbReference type="PANTHER" id="PTHR11276">
    <property type="entry name" value="DNA POLYMERASE TYPE-X FAMILY MEMBER"/>
    <property type="match status" value="1"/>
</dbReference>
<dbReference type="Pfam" id="PF14791">
    <property type="entry name" value="DNA_pol_B_thumb"/>
    <property type="match status" value="1"/>
</dbReference>
<dbReference type="GO" id="GO:0003677">
    <property type="term" value="F:DNA binding"/>
    <property type="evidence" value="ECO:0007669"/>
    <property type="project" value="UniProtKB-UniRule"/>
</dbReference>
<feature type="binding site" evidence="10">
    <location>
        <position position="299"/>
    </location>
    <ligand>
        <name>Mg(2+)</name>
        <dbReference type="ChEBI" id="CHEBI:18420"/>
    </ligand>
</feature>
<dbReference type="FunFam" id="1.10.150.110:FF:000003">
    <property type="entry name" value="DNA polymerase mu"/>
    <property type="match status" value="1"/>
</dbReference>